<feature type="region of interest" description="Disordered" evidence="1">
    <location>
        <begin position="37"/>
        <end position="60"/>
    </location>
</feature>
<name>A0ABN8XX01_RANTA</name>
<proteinExistence type="predicted"/>
<sequence>MPSSGLMGHVSVFTPRLSLAITSQAWLRERHCRPGCSGTGLGDKVQAGPRGDMNSPSSAWCRGRVGLEKEKGWQCRTDAEKSSQTRGKASTARHSVVKTAPPACQ</sequence>
<evidence type="ECO:0000313" key="3">
    <source>
        <dbReference type="Proteomes" id="UP001176941"/>
    </source>
</evidence>
<evidence type="ECO:0000313" key="2">
    <source>
        <dbReference type="EMBL" id="CAI9152691.1"/>
    </source>
</evidence>
<keyword evidence="3" id="KW-1185">Reference proteome</keyword>
<protein>
    <submittedName>
        <fullName evidence="2">Uncharacterized protein</fullName>
    </submittedName>
</protein>
<dbReference type="EMBL" id="OX459937">
    <property type="protein sequence ID" value="CAI9152691.1"/>
    <property type="molecule type" value="Genomic_DNA"/>
</dbReference>
<feature type="region of interest" description="Disordered" evidence="1">
    <location>
        <begin position="75"/>
        <end position="105"/>
    </location>
</feature>
<evidence type="ECO:0000256" key="1">
    <source>
        <dbReference type="SAM" id="MobiDB-lite"/>
    </source>
</evidence>
<dbReference type="Proteomes" id="UP001176941">
    <property type="component" value="Chromosome 1"/>
</dbReference>
<accession>A0ABN8XX01</accession>
<gene>
    <name evidence="2" type="ORF">MRATA1EN1_LOCUS1653</name>
</gene>
<reference evidence="2" key="1">
    <citation type="submission" date="2023-04" db="EMBL/GenBank/DDBJ databases">
        <authorList>
            <consortium name="ELIXIR-Norway"/>
        </authorList>
    </citation>
    <scope>NUCLEOTIDE SEQUENCE [LARGE SCALE GENOMIC DNA]</scope>
</reference>
<organism evidence="2 3">
    <name type="scientific">Rangifer tarandus platyrhynchus</name>
    <name type="common">Svalbard reindeer</name>
    <dbReference type="NCBI Taxonomy" id="3082113"/>
    <lineage>
        <taxon>Eukaryota</taxon>
        <taxon>Metazoa</taxon>
        <taxon>Chordata</taxon>
        <taxon>Craniata</taxon>
        <taxon>Vertebrata</taxon>
        <taxon>Euteleostomi</taxon>
        <taxon>Mammalia</taxon>
        <taxon>Eutheria</taxon>
        <taxon>Laurasiatheria</taxon>
        <taxon>Artiodactyla</taxon>
        <taxon>Ruminantia</taxon>
        <taxon>Pecora</taxon>
        <taxon>Cervidae</taxon>
        <taxon>Odocoileinae</taxon>
        <taxon>Rangifer</taxon>
    </lineage>
</organism>